<organism evidence="2 3">
    <name type="scientific">Sphaerulina musiva (strain SO2202)</name>
    <name type="common">Poplar stem canker fungus</name>
    <name type="synonym">Septoria musiva</name>
    <dbReference type="NCBI Taxonomy" id="692275"/>
    <lineage>
        <taxon>Eukaryota</taxon>
        <taxon>Fungi</taxon>
        <taxon>Dikarya</taxon>
        <taxon>Ascomycota</taxon>
        <taxon>Pezizomycotina</taxon>
        <taxon>Dothideomycetes</taxon>
        <taxon>Dothideomycetidae</taxon>
        <taxon>Mycosphaerellales</taxon>
        <taxon>Mycosphaerellaceae</taxon>
        <taxon>Sphaerulina</taxon>
    </lineage>
</organism>
<proteinExistence type="predicted"/>
<evidence type="ECO:0000256" key="1">
    <source>
        <dbReference type="SAM" id="MobiDB-lite"/>
    </source>
</evidence>
<reference evidence="2 3" key="1">
    <citation type="journal article" date="2012" name="PLoS Pathog.">
        <title>Diverse lifestyles and strategies of plant pathogenesis encoded in the genomes of eighteen Dothideomycetes fungi.</title>
        <authorList>
            <person name="Ohm R.A."/>
            <person name="Feau N."/>
            <person name="Henrissat B."/>
            <person name="Schoch C.L."/>
            <person name="Horwitz B.A."/>
            <person name="Barry K.W."/>
            <person name="Condon B.J."/>
            <person name="Copeland A.C."/>
            <person name="Dhillon B."/>
            <person name="Glaser F."/>
            <person name="Hesse C.N."/>
            <person name="Kosti I."/>
            <person name="LaButti K."/>
            <person name="Lindquist E.A."/>
            <person name="Lucas S."/>
            <person name="Salamov A.A."/>
            <person name="Bradshaw R.E."/>
            <person name="Ciuffetti L."/>
            <person name="Hamelin R.C."/>
            <person name="Kema G.H.J."/>
            <person name="Lawrence C."/>
            <person name="Scott J.A."/>
            <person name="Spatafora J.W."/>
            <person name="Turgeon B.G."/>
            <person name="de Wit P.J.G.M."/>
            <person name="Zhong S."/>
            <person name="Goodwin S.B."/>
            <person name="Grigoriev I.V."/>
        </authorList>
    </citation>
    <scope>NUCLEOTIDE SEQUENCE [LARGE SCALE GENOMIC DNA]</scope>
    <source>
        <strain evidence="2 3">SO2202</strain>
    </source>
</reference>
<gene>
    <name evidence="2" type="ORF">SEPMUDRAFT_113657</name>
</gene>
<dbReference type="HOGENOM" id="CLU_1482882_0_0_1"/>
<dbReference type="Proteomes" id="UP000016931">
    <property type="component" value="Unassembled WGS sequence"/>
</dbReference>
<feature type="compositionally biased region" description="Polar residues" evidence="1">
    <location>
        <begin position="66"/>
        <end position="84"/>
    </location>
</feature>
<keyword evidence="3" id="KW-1185">Reference proteome</keyword>
<feature type="region of interest" description="Disordered" evidence="1">
    <location>
        <begin position="66"/>
        <end position="151"/>
    </location>
</feature>
<dbReference type="RefSeq" id="XP_016765788.1">
    <property type="nucleotide sequence ID" value="XM_016901046.1"/>
</dbReference>
<dbReference type="EMBL" id="KB456260">
    <property type="protein sequence ID" value="EMF17667.1"/>
    <property type="molecule type" value="Genomic_DNA"/>
</dbReference>
<dbReference type="AlphaFoldDB" id="N1QMS4"/>
<protein>
    <submittedName>
        <fullName evidence="2">Uncharacterized protein</fullName>
    </submittedName>
</protein>
<dbReference type="GeneID" id="27898183"/>
<accession>N1QMS4</accession>
<evidence type="ECO:0000313" key="2">
    <source>
        <dbReference type="EMBL" id="EMF17667.1"/>
    </source>
</evidence>
<evidence type="ECO:0000313" key="3">
    <source>
        <dbReference type="Proteomes" id="UP000016931"/>
    </source>
</evidence>
<sequence length="182" mass="21194">MAQPRTTWELNPEATRFTWWNPEATPFTWWNPEATPFEPHFPHISEYPTPEEILSLQQLAYSPISEATTPRSTSNNTPVQNVATPRQHPVHWLDEELARWGDAYSEIGDDDHAANNTPPTPPPSPQRQQQLRQQPPPQPPQPQQQLLRDPQQEYLINLIPIPIRRKKCFIRRKSIFFPPKSD</sequence>
<name>N1QMS4_SPHMS</name>